<keyword evidence="5" id="KW-1185">Reference proteome</keyword>
<dbReference type="Pfam" id="PF24042">
    <property type="entry name" value="DUF7351"/>
    <property type="match status" value="1"/>
</dbReference>
<protein>
    <submittedName>
        <fullName evidence="4">Winged helix-turn-helix domain-containing protein</fullName>
    </submittedName>
</protein>
<dbReference type="EMBL" id="JBHSDS010000008">
    <property type="protein sequence ID" value="MFC4359422.1"/>
    <property type="molecule type" value="Genomic_DNA"/>
</dbReference>
<feature type="region of interest" description="Disordered" evidence="1">
    <location>
        <begin position="1"/>
        <end position="20"/>
    </location>
</feature>
<dbReference type="CDD" id="cd00090">
    <property type="entry name" value="HTH_ARSR"/>
    <property type="match status" value="1"/>
</dbReference>
<dbReference type="AlphaFoldDB" id="A0ABD5PF16"/>
<dbReference type="RefSeq" id="WP_267621776.1">
    <property type="nucleotide sequence ID" value="NZ_JAODIW010000006.1"/>
</dbReference>
<dbReference type="Pfam" id="PF24038">
    <property type="entry name" value="DUF7347"/>
    <property type="match status" value="1"/>
</dbReference>
<evidence type="ECO:0000256" key="1">
    <source>
        <dbReference type="SAM" id="MobiDB-lite"/>
    </source>
</evidence>
<organism evidence="4 5">
    <name type="scientific">Halobium salinum</name>
    <dbReference type="NCBI Taxonomy" id="1364940"/>
    <lineage>
        <taxon>Archaea</taxon>
        <taxon>Methanobacteriati</taxon>
        <taxon>Methanobacteriota</taxon>
        <taxon>Stenosarchaea group</taxon>
        <taxon>Halobacteria</taxon>
        <taxon>Halobacteriales</taxon>
        <taxon>Haloferacaceae</taxon>
        <taxon>Halobium</taxon>
    </lineage>
</organism>
<reference evidence="4 5" key="1">
    <citation type="journal article" date="2019" name="Int. J. Syst. Evol. Microbiol.">
        <title>The Global Catalogue of Microorganisms (GCM) 10K type strain sequencing project: providing services to taxonomists for standard genome sequencing and annotation.</title>
        <authorList>
            <consortium name="The Broad Institute Genomics Platform"/>
            <consortium name="The Broad Institute Genome Sequencing Center for Infectious Disease"/>
            <person name="Wu L."/>
            <person name="Ma J."/>
        </authorList>
    </citation>
    <scope>NUCLEOTIDE SEQUENCE [LARGE SCALE GENOMIC DNA]</scope>
    <source>
        <strain evidence="4 5">CGMCC 1.12553</strain>
    </source>
</reference>
<evidence type="ECO:0000259" key="3">
    <source>
        <dbReference type="Pfam" id="PF24042"/>
    </source>
</evidence>
<dbReference type="SUPFAM" id="SSF46785">
    <property type="entry name" value="Winged helix' DNA-binding domain"/>
    <property type="match status" value="1"/>
</dbReference>
<evidence type="ECO:0000259" key="2">
    <source>
        <dbReference type="Pfam" id="PF24038"/>
    </source>
</evidence>
<gene>
    <name evidence="4" type="ORF">ACFO0N_15880</name>
</gene>
<evidence type="ECO:0000313" key="4">
    <source>
        <dbReference type="EMBL" id="MFC4359422.1"/>
    </source>
</evidence>
<feature type="domain" description="DUF7347" evidence="2">
    <location>
        <begin position="28"/>
        <end position="105"/>
    </location>
</feature>
<dbReference type="InterPro" id="IPR036388">
    <property type="entry name" value="WH-like_DNA-bd_sf"/>
</dbReference>
<proteinExistence type="predicted"/>
<dbReference type="InterPro" id="IPR055771">
    <property type="entry name" value="DUF7347"/>
</dbReference>
<dbReference type="InterPro" id="IPR036390">
    <property type="entry name" value="WH_DNA-bd_sf"/>
</dbReference>
<evidence type="ECO:0000313" key="5">
    <source>
        <dbReference type="Proteomes" id="UP001595921"/>
    </source>
</evidence>
<accession>A0ABD5PF16</accession>
<name>A0ABD5PF16_9EURY</name>
<sequence>MTEGSNGPATGQGDDVETGAVTVERREPEETFALLGDETRVAILRALDEADEDALTFSQLRERVGTADSGRFNYHLKKLVGSFVRRGDDGDGYTLTLAGRRVVGALVAGTYTATVSIDPIPVDAPCPNCDGRLVLDYADERVRVHCADCGVFRNEFAFPPGTLGQFDREELPEAADRWLQSTFQRVIAGFCTNCGGRVDSRLVADYRGGDGGEGGGSDEGTGHDREPDTRIVYECRQCDSESNASPFIVSLRHPTGVAFFHDHGVDVTTAPTWEAFGRFDDYDVDVVATDPTRARVSVDLDGERLTVDIDPDGRVESSERTHL</sequence>
<dbReference type="Proteomes" id="UP001595921">
    <property type="component" value="Unassembled WGS sequence"/>
</dbReference>
<feature type="domain" description="DUF7351" evidence="3">
    <location>
        <begin position="123"/>
        <end position="315"/>
    </location>
</feature>
<dbReference type="Gene3D" id="1.10.10.10">
    <property type="entry name" value="Winged helix-like DNA-binding domain superfamily/Winged helix DNA-binding domain"/>
    <property type="match status" value="1"/>
</dbReference>
<dbReference type="InterPro" id="IPR011991">
    <property type="entry name" value="ArsR-like_HTH"/>
</dbReference>
<dbReference type="InterPro" id="IPR055775">
    <property type="entry name" value="DUF7351"/>
</dbReference>
<comment type="caution">
    <text evidence="4">The sequence shown here is derived from an EMBL/GenBank/DDBJ whole genome shotgun (WGS) entry which is preliminary data.</text>
</comment>